<feature type="compositionally biased region" description="Low complexity" evidence="1">
    <location>
        <begin position="135"/>
        <end position="152"/>
    </location>
</feature>
<gene>
    <name evidence="2" type="ORF">LENED_008774</name>
</gene>
<protein>
    <submittedName>
        <fullName evidence="2">Uncharacterized protein</fullName>
    </submittedName>
</protein>
<dbReference type="PANTHER" id="PTHR38645:SF1">
    <property type="entry name" value="YALI0F12243P"/>
    <property type="match status" value="1"/>
</dbReference>
<feature type="compositionally biased region" description="Low complexity" evidence="1">
    <location>
        <begin position="214"/>
        <end position="225"/>
    </location>
</feature>
<feature type="compositionally biased region" description="Polar residues" evidence="1">
    <location>
        <begin position="204"/>
        <end position="213"/>
    </location>
</feature>
<feature type="compositionally biased region" description="Low complexity" evidence="1">
    <location>
        <begin position="83"/>
        <end position="93"/>
    </location>
</feature>
<feature type="region of interest" description="Disordered" evidence="1">
    <location>
        <begin position="115"/>
        <end position="228"/>
    </location>
</feature>
<name>A0A1Q3EI51_LENED</name>
<reference evidence="2 3" key="2">
    <citation type="submission" date="2017-02" db="EMBL/GenBank/DDBJ databases">
        <title>A genome survey and senescence transcriptome analysis in Lentinula edodes.</title>
        <authorList>
            <person name="Sakamoto Y."/>
            <person name="Nakade K."/>
            <person name="Sato S."/>
            <person name="Yoshida Y."/>
            <person name="Miyazaki K."/>
            <person name="Natsume S."/>
            <person name="Konno N."/>
        </authorList>
    </citation>
    <scope>NUCLEOTIDE SEQUENCE [LARGE SCALE GENOMIC DNA]</scope>
    <source>
        <strain evidence="2 3">NBRC 111202</strain>
    </source>
</reference>
<accession>A0A1Q3EI51</accession>
<sequence length="363" mass="38696">MDSSLNLTTLASSLPSPYQNAEKDLLNNFKAAALSITTLYRSSRNASKRAYNAGYASACNDILLMIQQGVSVEGIEHTQNHCSETSSTTPSSSQGKGMTIGKVMDWIEARMEAIKSREEEEDEEEERERERERATTSTANTAGSATAANPSAKHITGSKPSIQPKSAREQLITNHASDLPGQSQSPSPPPATLRQAQRAHNKLSRTQAQTKGDSSLPSSPLVPSVDRSALHNPTTFNFVSEDHAVFPSVASSSPPLLSTLSSFPDHVPAVTAGAKRRHAVMMMLDSSSTSSSPASVGSSTSTPSGTPPLIHSHLGVGSRRRTRSTRSTNHSLGLNVNLGLASEAMDVEEDGPGGRERKRVARR</sequence>
<feature type="region of interest" description="Disordered" evidence="1">
    <location>
        <begin position="78"/>
        <end position="98"/>
    </location>
</feature>
<dbReference type="AlphaFoldDB" id="A0A1Q3EI51"/>
<proteinExistence type="predicted"/>
<dbReference type="EMBL" id="BDGU01000351">
    <property type="protein sequence ID" value="GAW06824.1"/>
    <property type="molecule type" value="Genomic_DNA"/>
</dbReference>
<feature type="compositionally biased region" description="Low complexity" evidence="1">
    <location>
        <begin position="286"/>
        <end position="308"/>
    </location>
</feature>
<evidence type="ECO:0000313" key="3">
    <source>
        <dbReference type="Proteomes" id="UP000188533"/>
    </source>
</evidence>
<evidence type="ECO:0000313" key="2">
    <source>
        <dbReference type="EMBL" id="GAW06824.1"/>
    </source>
</evidence>
<dbReference type="PANTHER" id="PTHR38645">
    <property type="entry name" value="CHROMOSOME 9, WHOLE GENOME SHOTGUN SEQUENCE"/>
    <property type="match status" value="1"/>
</dbReference>
<keyword evidence="3" id="KW-1185">Reference proteome</keyword>
<evidence type="ECO:0000256" key="1">
    <source>
        <dbReference type="SAM" id="MobiDB-lite"/>
    </source>
</evidence>
<organism evidence="2 3">
    <name type="scientific">Lentinula edodes</name>
    <name type="common">Shiitake mushroom</name>
    <name type="synonym">Lentinus edodes</name>
    <dbReference type="NCBI Taxonomy" id="5353"/>
    <lineage>
        <taxon>Eukaryota</taxon>
        <taxon>Fungi</taxon>
        <taxon>Dikarya</taxon>
        <taxon>Basidiomycota</taxon>
        <taxon>Agaricomycotina</taxon>
        <taxon>Agaricomycetes</taxon>
        <taxon>Agaricomycetidae</taxon>
        <taxon>Agaricales</taxon>
        <taxon>Marasmiineae</taxon>
        <taxon>Omphalotaceae</taxon>
        <taxon>Lentinula</taxon>
    </lineage>
</organism>
<feature type="region of interest" description="Disordered" evidence="1">
    <location>
        <begin position="286"/>
        <end position="363"/>
    </location>
</feature>
<reference evidence="2 3" key="1">
    <citation type="submission" date="2016-08" db="EMBL/GenBank/DDBJ databases">
        <authorList>
            <consortium name="Lentinula edodes genome sequencing consortium"/>
            <person name="Sakamoto Y."/>
            <person name="Nakade K."/>
            <person name="Sato S."/>
            <person name="Yoshida Y."/>
            <person name="Miyazaki K."/>
            <person name="Natsume S."/>
            <person name="Konno N."/>
        </authorList>
    </citation>
    <scope>NUCLEOTIDE SEQUENCE [LARGE SCALE GENOMIC DNA]</scope>
    <source>
        <strain evidence="2 3">NBRC 111202</strain>
    </source>
</reference>
<dbReference type="Proteomes" id="UP000188533">
    <property type="component" value="Unassembled WGS sequence"/>
</dbReference>
<comment type="caution">
    <text evidence="2">The sequence shown here is derived from an EMBL/GenBank/DDBJ whole genome shotgun (WGS) entry which is preliminary data.</text>
</comment>